<dbReference type="PRINTS" id="PR00261">
    <property type="entry name" value="LDLRECEPTOR"/>
</dbReference>
<comment type="caution">
    <text evidence="8">Lacks conserved residue(s) required for the propagation of feature annotation.</text>
</comment>
<dbReference type="EMBL" id="JAYRBN010000061">
    <property type="protein sequence ID" value="KAL2739155.1"/>
    <property type="molecule type" value="Genomic_DNA"/>
</dbReference>
<evidence type="ECO:0000256" key="6">
    <source>
        <dbReference type="ARBA" id="ARBA00023136"/>
    </source>
</evidence>
<evidence type="ECO:0000256" key="9">
    <source>
        <dbReference type="SAM" id="MobiDB-lite"/>
    </source>
</evidence>
<evidence type="ECO:0000256" key="2">
    <source>
        <dbReference type="ARBA" id="ARBA00004308"/>
    </source>
</evidence>
<dbReference type="InterPro" id="IPR050685">
    <property type="entry name" value="LDLR"/>
</dbReference>
<dbReference type="PROSITE" id="PS01209">
    <property type="entry name" value="LDLRA_1"/>
    <property type="match status" value="1"/>
</dbReference>
<reference evidence="10 11" key="1">
    <citation type="journal article" date="2024" name="Ann. Entomol. Soc. Am.">
        <title>Genomic analyses of the southern and eastern yellowjacket wasps (Hymenoptera: Vespidae) reveal evolutionary signatures of social life.</title>
        <authorList>
            <person name="Catto M.A."/>
            <person name="Caine P.B."/>
            <person name="Orr S.E."/>
            <person name="Hunt B.G."/>
            <person name="Goodisman M.A.D."/>
        </authorList>
    </citation>
    <scope>NUCLEOTIDE SEQUENCE [LARGE SCALE GENOMIC DNA]</scope>
    <source>
        <strain evidence="10">232</strain>
        <tissue evidence="10">Head and thorax</tissue>
    </source>
</reference>
<organism evidence="10 11">
    <name type="scientific">Vespula maculifrons</name>
    <name type="common">Eastern yellow jacket</name>
    <name type="synonym">Wasp</name>
    <dbReference type="NCBI Taxonomy" id="7453"/>
    <lineage>
        <taxon>Eukaryota</taxon>
        <taxon>Metazoa</taxon>
        <taxon>Ecdysozoa</taxon>
        <taxon>Arthropoda</taxon>
        <taxon>Hexapoda</taxon>
        <taxon>Insecta</taxon>
        <taxon>Pterygota</taxon>
        <taxon>Neoptera</taxon>
        <taxon>Endopterygota</taxon>
        <taxon>Hymenoptera</taxon>
        <taxon>Apocrita</taxon>
        <taxon>Aculeata</taxon>
        <taxon>Vespoidea</taxon>
        <taxon>Vespidae</taxon>
        <taxon>Vespinae</taxon>
        <taxon>Vespula</taxon>
    </lineage>
</organism>
<accession>A0ABD2C2A0</accession>
<keyword evidence="7 8" id="KW-1015">Disulfide bond</keyword>
<dbReference type="GO" id="GO:0016020">
    <property type="term" value="C:membrane"/>
    <property type="evidence" value="ECO:0007669"/>
    <property type="project" value="UniProtKB-SubCell"/>
</dbReference>
<evidence type="ECO:0000256" key="5">
    <source>
        <dbReference type="ARBA" id="ARBA00022989"/>
    </source>
</evidence>
<evidence type="ECO:0000256" key="8">
    <source>
        <dbReference type="PROSITE-ProRule" id="PRU00124"/>
    </source>
</evidence>
<evidence type="ECO:0000313" key="11">
    <source>
        <dbReference type="Proteomes" id="UP001607303"/>
    </source>
</evidence>
<keyword evidence="3" id="KW-0812">Transmembrane</keyword>
<dbReference type="PANTHER" id="PTHR24270:SF8">
    <property type="entry name" value="LD11117P-RELATED"/>
    <property type="match status" value="1"/>
</dbReference>
<evidence type="ECO:0000313" key="10">
    <source>
        <dbReference type="EMBL" id="KAL2739155.1"/>
    </source>
</evidence>
<feature type="region of interest" description="Disordered" evidence="9">
    <location>
        <begin position="323"/>
        <end position="378"/>
    </location>
</feature>
<dbReference type="PROSITE" id="PS50068">
    <property type="entry name" value="LDLRA_2"/>
    <property type="match status" value="2"/>
</dbReference>
<feature type="disulfide bond" evidence="8">
    <location>
        <begin position="132"/>
        <end position="147"/>
    </location>
</feature>
<dbReference type="InterPro" id="IPR036055">
    <property type="entry name" value="LDL_receptor-like_sf"/>
</dbReference>
<dbReference type="SUPFAM" id="SSF57424">
    <property type="entry name" value="LDL receptor-like module"/>
    <property type="match status" value="2"/>
</dbReference>
<gene>
    <name evidence="10" type="ORF">V1477_010544</name>
</gene>
<sequence>MALRSDHHGTVGKESVLPECDQSSELTCRNGACVPLDSRCDGTEQCEDGSDELDCHSTLRPTTTHVSESEEERWSLPTEITGDVEEPTETAVARAKGEEEDSTLRAASNKCRADDVVRCQDGSRYICSVQRCDGVPDCEDGADEVGCPHSGIPSGPFRSSERAAYISPTRTLLLHLRKVETYGDRRFEDERVAYERNGAVRRETKTWFHGRNASQEPSYDRESLEHGRSNLVSLNDSPLKASLCTIPQAASSANSLATYGGASWNLNVATSSRIVKTEATSTIATIPVSIERFLWLRLQKTSLPWKRIDDIAPEFAEVTARNARPEPKCSFRPRPLSSETDVLRIPETASPDEERSSICLSEDASTEERSRYMSVIRR</sequence>
<name>A0ABD2C2A0_VESMC</name>
<evidence type="ECO:0000256" key="4">
    <source>
        <dbReference type="ARBA" id="ARBA00022737"/>
    </source>
</evidence>
<evidence type="ECO:0000256" key="3">
    <source>
        <dbReference type="ARBA" id="ARBA00022692"/>
    </source>
</evidence>
<dbReference type="Proteomes" id="UP001607303">
    <property type="component" value="Unassembled WGS sequence"/>
</dbReference>
<protein>
    <submittedName>
        <fullName evidence="10">Basement membrane-specific heparan sulfate proteoglycan core protein isoform X8</fullName>
    </submittedName>
</protein>
<proteinExistence type="predicted"/>
<evidence type="ECO:0000256" key="1">
    <source>
        <dbReference type="ARBA" id="ARBA00004167"/>
    </source>
</evidence>
<dbReference type="SMART" id="SM00192">
    <property type="entry name" value="LDLa"/>
    <property type="match status" value="2"/>
</dbReference>
<dbReference type="Pfam" id="PF00057">
    <property type="entry name" value="Ldl_recept_a"/>
    <property type="match status" value="1"/>
</dbReference>
<keyword evidence="4" id="KW-0677">Repeat</keyword>
<dbReference type="InterPro" id="IPR023415">
    <property type="entry name" value="LDLR_class-A_CS"/>
</dbReference>
<keyword evidence="5" id="KW-1133">Transmembrane helix</keyword>
<dbReference type="GO" id="GO:0012505">
    <property type="term" value="C:endomembrane system"/>
    <property type="evidence" value="ECO:0007669"/>
    <property type="project" value="UniProtKB-SubCell"/>
</dbReference>
<dbReference type="CDD" id="cd00112">
    <property type="entry name" value="LDLa"/>
    <property type="match status" value="2"/>
</dbReference>
<feature type="disulfide bond" evidence="8">
    <location>
        <begin position="28"/>
        <end position="46"/>
    </location>
</feature>
<dbReference type="AlphaFoldDB" id="A0ABD2C2A0"/>
<evidence type="ECO:0000256" key="7">
    <source>
        <dbReference type="ARBA" id="ARBA00023157"/>
    </source>
</evidence>
<dbReference type="InterPro" id="IPR002172">
    <property type="entry name" value="LDrepeatLR_classA_rpt"/>
</dbReference>
<dbReference type="GO" id="GO:0016192">
    <property type="term" value="P:vesicle-mediated transport"/>
    <property type="evidence" value="ECO:0007669"/>
    <property type="project" value="UniProtKB-ARBA"/>
</dbReference>
<comment type="subcellular location">
    <subcellularLocation>
        <location evidence="2">Endomembrane system</location>
    </subcellularLocation>
    <subcellularLocation>
        <location evidence="1">Membrane</location>
        <topology evidence="1">Single-pass membrane protein</topology>
    </subcellularLocation>
</comment>
<dbReference type="PANTHER" id="PTHR24270">
    <property type="entry name" value="LOW-DENSITY LIPOPROTEIN RECEPTOR-RELATED"/>
    <property type="match status" value="1"/>
</dbReference>
<keyword evidence="6" id="KW-0472">Membrane</keyword>
<comment type="caution">
    <text evidence="10">The sequence shown here is derived from an EMBL/GenBank/DDBJ whole genome shotgun (WGS) entry which is preliminary data.</text>
</comment>
<dbReference type="Gene3D" id="4.10.400.10">
    <property type="entry name" value="Low-density Lipoprotein Receptor"/>
    <property type="match status" value="2"/>
</dbReference>
<feature type="disulfide bond" evidence="8">
    <location>
        <begin position="40"/>
        <end position="55"/>
    </location>
</feature>
<keyword evidence="11" id="KW-1185">Reference proteome</keyword>